<dbReference type="HOGENOM" id="CLU_021164_5_0_1"/>
<dbReference type="InterPro" id="IPR032675">
    <property type="entry name" value="LRR_dom_sf"/>
</dbReference>
<dbReference type="InParanoid" id="A0A067NHW3"/>
<accession>A0A067NHW3</accession>
<dbReference type="SUPFAM" id="SSF52047">
    <property type="entry name" value="RNI-like"/>
    <property type="match status" value="1"/>
</dbReference>
<sequence>MTSMKVKDIPSAVSRFVDTTELLEGMLKSLPPDDLRKTITVSRQWSDVSLDVLWREVHSVVALCRGLAPVVRDQNAIWRFTRELEQSDWDRFDSIYASRIRTLHQKAVNGGQLVDQLARTRPRYAILPNLQSLHWNGSLVQCLTFMHPDVKKLVFTVPENFSSQYLTFSQYFYTRLPNLQSLELKNLTSSSNPNAQQALGTTIEKLAQLRQLTLPCGLVDGLMNILSNLPKLEALSMTSRSNSDNNLPLSDGAFSSLSAISLVISFAASTQLFNHPNHPPALVRIRIESPRAESPAHMTQLLDAIAASYPRLRQLHISCLTSSAPPDINETVDIRTIRPILKCPMLRSLELAHYYPFRLLYVDVEEIAISLPHIETLVLNCSPASKSLQDTLSFPALISLAANCPKLERLGLYLGLRDEDIPASDQNPQVKFNNLRTLCTGFSSVSNPRSVAFFLSFLCPWLADFVRGDSWMGEGRTGKDGMKEWDEIESLLPFLSSVRAHERASVHRKLQGA</sequence>
<dbReference type="PANTHER" id="PTHR38926">
    <property type="entry name" value="F-BOX DOMAIN CONTAINING PROTEIN, EXPRESSED"/>
    <property type="match status" value="1"/>
</dbReference>
<dbReference type="PANTHER" id="PTHR38926:SF72">
    <property type="entry name" value="IM:7136021-RELATED"/>
    <property type="match status" value="1"/>
</dbReference>
<evidence type="ECO:0000313" key="1">
    <source>
        <dbReference type="EMBL" id="KDQ23712.1"/>
    </source>
</evidence>
<reference evidence="2" key="1">
    <citation type="journal article" date="2014" name="Proc. Natl. Acad. Sci. U.S.A.">
        <title>Extensive sampling of basidiomycete genomes demonstrates inadequacy of the white-rot/brown-rot paradigm for wood decay fungi.</title>
        <authorList>
            <person name="Riley R."/>
            <person name="Salamov A.A."/>
            <person name="Brown D.W."/>
            <person name="Nagy L.G."/>
            <person name="Floudas D."/>
            <person name="Held B.W."/>
            <person name="Levasseur A."/>
            <person name="Lombard V."/>
            <person name="Morin E."/>
            <person name="Otillar R."/>
            <person name="Lindquist E.A."/>
            <person name="Sun H."/>
            <person name="LaButti K.M."/>
            <person name="Schmutz J."/>
            <person name="Jabbour D."/>
            <person name="Luo H."/>
            <person name="Baker S.E."/>
            <person name="Pisabarro A.G."/>
            <person name="Walton J.D."/>
            <person name="Blanchette R.A."/>
            <person name="Henrissat B."/>
            <person name="Martin F."/>
            <person name="Cullen D."/>
            <person name="Hibbett D.S."/>
            <person name="Grigoriev I.V."/>
        </authorList>
    </citation>
    <scope>NUCLEOTIDE SEQUENCE [LARGE SCALE GENOMIC DNA]</scope>
    <source>
        <strain evidence="2">PC15</strain>
    </source>
</reference>
<dbReference type="Gene3D" id="3.80.10.10">
    <property type="entry name" value="Ribonuclease Inhibitor"/>
    <property type="match status" value="1"/>
</dbReference>
<protein>
    <recommendedName>
        <fullName evidence="3">F-box domain-containing protein</fullName>
    </recommendedName>
</protein>
<gene>
    <name evidence="1" type="ORF">PLEOSDRAFT_1108200</name>
</gene>
<proteinExistence type="predicted"/>
<dbReference type="STRING" id="1137138.A0A067NHW3"/>
<dbReference type="VEuPathDB" id="FungiDB:PLEOSDRAFT_1108200"/>
<dbReference type="Proteomes" id="UP000027073">
    <property type="component" value="Unassembled WGS sequence"/>
</dbReference>
<organism evidence="1 2">
    <name type="scientific">Pleurotus ostreatus (strain PC15)</name>
    <name type="common">Oyster mushroom</name>
    <dbReference type="NCBI Taxonomy" id="1137138"/>
    <lineage>
        <taxon>Eukaryota</taxon>
        <taxon>Fungi</taxon>
        <taxon>Dikarya</taxon>
        <taxon>Basidiomycota</taxon>
        <taxon>Agaricomycotina</taxon>
        <taxon>Agaricomycetes</taxon>
        <taxon>Agaricomycetidae</taxon>
        <taxon>Agaricales</taxon>
        <taxon>Pleurotineae</taxon>
        <taxon>Pleurotaceae</taxon>
        <taxon>Pleurotus</taxon>
    </lineage>
</organism>
<dbReference type="AlphaFoldDB" id="A0A067NHW3"/>
<name>A0A067NHW3_PLEO1</name>
<evidence type="ECO:0008006" key="3">
    <source>
        <dbReference type="Google" id="ProtNLM"/>
    </source>
</evidence>
<evidence type="ECO:0000313" key="2">
    <source>
        <dbReference type="Proteomes" id="UP000027073"/>
    </source>
</evidence>
<dbReference type="EMBL" id="KL198012">
    <property type="protein sequence ID" value="KDQ23712.1"/>
    <property type="molecule type" value="Genomic_DNA"/>
</dbReference>
<dbReference type="OrthoDB" id="2447803at2759"/>